<organism evidence="1">
    <name type="scientific">Anisakis simplex</name>
    <name type="common">Herring worm</name>
    <dbReference type="NCBI Taxonomy" id="6269"/>
    <lineage>
        <taxon>Eukaryota</taxon>
        <taxon>Metazoa</taxon>
        <taxon>Ecdysozoa</taxon>
        <taxon>Nematoda</taxon>
        <taxon>Chromadorea</taxon>
        <taxon>Rhabditida</taxon>
        <taxon>Spirurina</taxon>
        <taxon>Ascaridomorpha</taxon>
        <taxon>Ascaridoidea</taxon>
        <taxon>Anisakidae</taxon>
        <taxon>Anisakis</taxon>
        <taxon>Anisakis simplex complex</taxon>
    </lineage>
</organism>
<evidence type="ECO:0000313" key="1">
    <source>
        <dbReference type="WBParaSite" id="ASIM_0002028101-mRNA-1"/>
    </source>
</evidence>
<dbReference type="AlphaFoldDB" id="A0A0M3KH17"/>
<name>A0A0M3KH17_ANISI</name>
<dbReference type="WBParaSite" id="ASIM_0002028101-mRNA-1">
    <property type="protein sequence ID" value="ASIM_0002028101-mRNA-1"/>
    <property type="gene ID" value="ASIM_0002028101"/>
</dbReference>
<protein>
    <submittedName>
        <fullName evidence="1">tRNA-synt_2 domain-containing protein</fullName>
    </submittedName>
</protein>
<proteinExistence type="predicted"/>
<accession>A0A0M3KH17</accession>
<reference evidence="1" key="1">
    <citation type="submission" date="2017-02" db="UniProtKB">
        <authorList>
            <consortium name="WormBaseParasite"/>
        </authorList>
    </citation>
    <scope>IDENTIFICATION</scope>
</reference>
<sequence>LTDIVNEALNEEDRIYTDHPQNDYLSRKQQKLARIGKMLNVRLEIDYFTDF</sequence>